<name>A0A1F6CG12_HANXR</name>
<evidence type="ECO:0000313" key="1">
    <source>
        <dbReference type="EMBL" id="OGG48204.1"/>
    </source>
</evidence>
<accession>A0A1F6CG12</accession>
<gene>
    <name evidence="1" type="ORF">A3F84_21965</name>
</gene>
<dbReference type="Proteomes" id="UP000178606">
    <property type="component" value="Unassembled WGS sequence"/>
</dbReference>
<organism evidence="1 2">
    <name type="scientific">Handelsmanbacteria sp. (strain RIFCSPLOWO2_12_FULL_64_10)</name>
    <dbReference type="NCBI Taxonomy" id="1817868"/>
    <lineage>
        <taxon>Bacteria</taxon>
        <taxon>Candidatus Handelsmaniibacteriota</taxon>
    </lineage>
</organism>
<comment type="caution">
    <text evidence="1">The sequence shown here is derived from an EMBL/GenBank/DDBJ whole genome shotgun (WGS) entry which is preliminary data.</text>
</comment>
<reference evidence="1 2" key="1">
    <citation type="journal article" date="2016" name="Nat. Commun.">
        <title>Thousands of microbial genomes shed light on interconnected biogeochemical processes in an aquifer system.</title>
        <authorList>
            <person name="Anantharaman K."/>
            <person name="Brown C.T."/>
            <person name="Hug L.A."/>
            <person name="Sharon I."/>
            <person name="Castelle C.J."/>
            <person name="Probst A.J."/>
            <person name="Thomas B.C."/>
            <person name="Singh A."/>
            <person name="Wilkins M.J."/>
            <person name="Karaoz U."/>
            <person name="Brodie E.L."/>
            <person name="Williams K.H."/>
            <person name="Hubbard S.S."/>
            <person name="Banfield J.F."/>
        </authorList>
    </citation>
    <scope>NUCLEOTIDE SEQUENCE [LARGE SCALE GENOMIC DNA]</scope>
    <source>
        <strain evidence="2">RIFCSPLOWO2_12_FULL_64_10</strain>
    </source>
</reference>
<dbReference type="EMBL" id="MFKF01000253">
    <property type="protein sequence ID" value="OGG48204.1"/>
    <property type="molecule type" value="Genomic_DNA"/>
</dbReference>
<dbReference type="AlphaFoldDB" id="A0A1F6CG12"/>
<sequence>MATSGPFEEHELASNLSVEFTLLSGETISVRDNIPDPVSEGAIRRYAEDLVGQLKSDSVRTFAYWWAGDFYVDAVRLHEVAALSVSPVSDDDDDEDWEEGE</sequence>
<proteinExistence type="predicted"/>
<protein>
    <submittedName>
        <fullName evidence="1">Uncharacterized protein</fullName>
    </submittedName>
</protein>
<evidence type="ECO:0000313" key="2">
    <source>
        <dbReference type="Proteomes" id="UP000178606"/>
    </source>
</evidence>